<keyword evidence="1" id="KW-0472">Membrane</keyword>
<reference evidence="2 3" key="1">
    <citation type="submission" date="2018-10" db="EMBL/GenBank/DDBJ databases">
        <title>Genome Sequence of Cohnella sp.</title>
        <authorList>
            <person name="Srinivasan S."/>
            <person name="Kim M.K."/>
        </authorList>
    </citation>
    <scope>NUCLEOTIDE SEQUENCE [LARGE SCALE GENOMIC DNA]</scope>
    <source>
        <strain evidence="2 3">18JY8-7</strain>
    </source>
</reference>
<accession>A0A3G3JUL6</accession>
<keyword evidence="1" id="KW-0812">Transmembrane</keyword>
<dbReference type="AlphaFoldDB" id="A0A3G3JUL6"/>
<feature type="transmembrane region" description="Helical" evidence="1">
    <location>
        <begin position="317"/>
        <end position="339"/>
    </location>
</feature>
<feature type="transmembrane region" description="Helical" evidence="1">
    <location>
        <begin position="127"/>
        <end position="148"/>
    </location>
</feature>
<protein>
    <recommendedName>
        <fullName evidence="4">Nucleoside recognition domain-containing protein</fullName>
    </recommendedName>
</protein>
<dbReference type="Proteomes" id="UP000269097">
    <property type="component" value="Chromosome"/>
</dbReference>
<dbReference type="EMBL" id="CP033433">
    <property type="protein sequence ID" value="AYQ71938.1"/>
    <property type="molecule type" value="Genomic_DNA"/>
</dbReference>
<feature type="transmembrane region" description="Helical" evidence="1">
    <location>
        <begin position="154"/>
        <end position="173"/>
    </location>
</feature>
<feature type="transmembrane region" description="Helical" evidence="1">
    <location>
        <begin position="51"/>
        <end position="78"/>
    </location>
</feature>
<feature type="transmembrane region" description="Helical" evidence="1">
    <location>
        <begin position="227"/>
        <end position="251"/>
    </location>
</feature>
<evidence type="ECO:0000313" key="3">
    <source>
        <dbReference type="Proteomes" id="UP000269097"/>
    </source>
</evidence>
<gene>
    <name evidence="2" type="ORF">EAV92_04780</name>
</gene>
<proteinExistence type="predicted"/>
<dbReference type="KEGG" id="coh:EAV92_04780"/>
<feature type="transmembrane region" description="Helical" evidence="1">
    <location>
        <begin position="12"/>
        <end position="31"/>
    </location>
</feature>
<feature type="transmembrane region" description="Helical" evidence="1">
    <location>
        <begin position="383"/>
        <end position="404"/>
    </location>
</feature>
<sequence length="416" mass="43437">MSEPNRARARAKLTSVWLGGTALLVVIGIVQSPGEAFRASLSGLQVWWQQVFPGLVPPLILAELLAASGMLHGLAVLAEPLTRSLFRLPGSAGWAAAFGWAAGVPAGAKETARLRDAGLLRDEDTPILLLLSHVPNPFLVVVIAGAGFLQSPLLGWAVAAGVWSAAVLGAAVLSRLFRVGKPAASSGYAPKAGDGRFRQAAMAAGEARREDGRPLGKQLADGVTHAVATLMGVGGLMMMTSVVLRLIQLWIPGSDAWLAVPGLYEMHLGAYETGRSPLFESAPAHAAALLAAALAWTGWSGLLQARAAFGAKPAFPWAKLIAGKLLQSAIALLVTFPLARAALAGEPAFGQAILSFYPFGGLAREAADAGGPLSSGWRHLPEMWLSGLCSLAVFLLLALLAVVIRPPRKRRPPDRK</sequence>
<name>A0A3G3JUL6_9BACL</name>
<keyword evidence="1" id="KW-1133">Transmembrane helix</keyword>
<dbReference type="RefSeq" id="WP_123039999.1">
    <property type="nucleotide sequence ID" value="NZ_CP033433.1"/>
</dbReference>
<evidence type="ECO:0008006" key="4">
    <source>
        <dbReference type="Google" id="ProtNLM"/>
    </source>
</evidence>
<feature type="transmembrane region" description="Helical" evidence="1">
    <location>
        <begin position="284"/>
        <end position="305"/>
    </location>
</feature>
<evidence type="ECO:0000313" key="2">
    <source>
        <dbReference type="EMBL" id="AYQ71938.1"/>
    </source>
</evidence>
<evidence type="ECO:0000256" key="1">
    <source>
        <dbReference type="SAM" id="Phobius"/>
    </source>
</evidence>
<organism evidence="2 3">
    <name type="scientific">Cohnella candidum</name>
    <dbReference type="NCBI Taxonomy" id="2674991"/>
    <lineage>
        <taxon>Bacteria</taxon>
        <taxon>Bacillati</taxon>
        <taxon>Bacillota</taxon>
        <taxon>Bacilli</taxon>
        <taxon>Bacillales</taxon>
        <taxon>Paenibacillaceae</taxon>
        <taxon>Cohnella</taxon>
    </lineage>
</organism>
<keyword evidence="3" id="KW-1185">Reference proteome</keyword>